<dbReference type="Gene3D" id="1.25.40.10">
    <property type="entry name" value="Tetratricopeptide repeat domain"/>
    <property type="match status" value="1"/>
</dbReference>
<dbReference type="InterPro" id="IPR002151">
    <property type="entry name" value="Kinesin_light"/>
</dbReference>
<name>A0ABV0Q6I9_9TELE</name>
<feature type="compositionally biased region" description="Polar residues" evidence="5">
    <location>
        <begin position="112"/>
        <end position="123"/>
    </location>
</feature>
<keyword evidence="2" id="KW-0677">Repeat</keyword>
<feature type="region of interest" description="Disordered" evidence="5">
    <location>
        <begin position="98"/>
        <end position="143"/>
    </location>
</feature>
<accession>A0ABV0Q6I9</accession>
<evidence type="ECO:0000256" key="2">
    <source>
        <dbReference type="ARBA" id="ARBA00022737"/>
    </source>
</evidence>
<sequence>VLGKEHPDVAKQLNNLALLCQNQGKYEEVEYYYCRALEIYECRLGPDDPNVAKTKNNLTVSFVCLPAAENKPIWMHAEEREEMSKGIDPIHQTRVVEILKDPEGERRRSRDSLTSVKYESGSETGEEVSMGVEWNGVSTNPLL</sequence>
<comment type="subcellular location">
    <subcellularLocation>
        <location evidence="4">Cytoplasm</location>
        <location evidence="4">Cytoskeleton</location>
    </subcellularLocation>
</comment>
<keyword evidence="4" id="KW-0505">Motor protein</keyword>
<comment type="similarity">
    <text evidence="4">Belongs to the kinesin light chain family.</text>
</comment>
<dbReference type="PANTHER" id="PTHR45783:SF6">
    <property type="entry name" value="KINESIN LIGHT CHAIN 4"/>
    <property type="match status" value="1"/>
</dbReference>
<keyword evidence="4" id="KW-0206">Cytoskeleton</keyword>
<evidence type="ECO:0000256" key="1">
    <source>
        <dbReference type="ARBA" id="ARBA00022490"/>
    </source>
</evidence>
<dbReference type="PRINTS" id="PR00381">
    <property type="entry name" value="KINESINLIGHT"/>
</dbReference>
<feature type="non-terminal residue" evidence="6">
    <location>
        <position position="1"/>
    </location>
</feature>
<evidence type="ECO:0000313" key="7">
    <source>
        <dbReference type="Proteomes" id="UP001434883"/>
    </source>
</evidence>
<dbReference type="Pfam" id="PF13374">
    <property type="entry name" value="TPR_10"/>
    <property type="match status" value="1"/>
</dbReference>
<reference evidence="6 7" key="1">
    <citation type="submission" date="2021-06" db="EMBL/GenBank/DDBJ databases">
        <authorList>
            <person name="Palmer J.M."/>
        </authorList>
    </citation>
    <scope>NUCLEOTIDE SEQUENCE [LARGE SCALE GENOMIC DNA]</scope>
    <source>
        <strain evidence="6 7">XC_2019</strain>
        <tissue evidence="6">Muscle</tissue>
    </source>
</reference>
<dbReference type="SUPFAM" id="SSF48452">
    <property type="entry name" value="TPR-like"/>
    <property type="match status" value="1"/>
</dbReference>
<comment type="function">
    <text evidence="4">Kinesin is a microtubule-associated force-producing protein that play a role in organelle transport.</text>
</comment>
<evidence type="ECO:0000256" key="4">
    <source>
        <dbReference type="RuleBase" id="RU367020"/>
    </source>
</evidence>
<proteinExistence type="inferred from homology"/>
<protein>
    <recommendedName>
        <fullName evidence="4">Kinesin light chain</fullName>
    </recommendedName>
</protein>
<gene>
    <name evidence="6" type="ORF">XENOCAPTIV_028208</name>
</gene>
<dbReference type="Proteomes" id="UP001434883">
    <property type="component" value="Unassembled WGS sequence"/>
</dbReference>
<keyword evidence="7" id="KW-1185">Reference proteome</keyword>
<keyword evidence="4" id="KW-0493">Microtubule</keyword>
<keyword evidence="3" id="KW-0802">TPR repeat</keyword>
<comment type="caution">
    <text evidence="6">The sequence shown here is derived from an EMBL/GenBank/DDBJ whole genome shotgun (WGS) entry which is preliminary data.</text>
</comment>
<dbReference type="EMBL" id="JAHRIN010000760">
    <property type="protein sequence ID" value="MEQ2191420.1"/>
    <property type="molecule type" value="Genomic_DNA"/>
</dbReference>
<organism evidence="6 7">
    <name type="scientific">Xenoophorus captivus</name>
    <dbReference type="NCBI Taxonomy" id="1517983"/>
    <lineage>
        <taxon>Eukaryota</taxon>
        <taxon>Metazoa</taxon>
        <taxon>Chordata</taxon>
        <taxon>Craniata</taxon>
        <taxon>Vertebrata</taxon>
        <taxon>Euteleostomi</taxon>
        <taxon>Actinopterygii</taxon>
        <taxon>Neopterygii</taxon>
        <taxon>Teleostei</taxon>
        <taxon>Neoteleostei</taxon>
        <taxon>Acanthomorphata</taxon>
        <taxon>Ovalentaria</taxon>
        <taxon>Atherinomorphae</taxon>
        <taxon>Cyprinodontiformes</taxon>
        <taxon>Goodeidae</taxon>
        <taxon>Xenoophorus</taxon>
    </lineage>
</organism>
<evidence type="ECO:0000256" key="5">
    <source>
        <dbReference type="SAM" id="MobiDB-lite"/>
    </source>
</evidence>
<feature type="compositionally biased region" description="Basic and acidic residues" evidence="5">
    <location>
        <begin position="98"/>
        <end position="111"/>
    </location>
</feature>
<dbReference type="PANTHER" id="PTHR45783">
    <property type="entry name" value="KINESIN LIGHT CHAIN"/>
    <property type="match status" value="1"/>
</dbReference>
<evidence type="ECO:0000313" key="6">
    <source>
        <dbReference type="EMBL" id="MEQ2191420.1"/>
    </source>
</evidence>
<comment type="subunit">
    <text evidence="4">Oligomeric complex composed of two heavy chains and two light chains.</text>
</comment>
<evidence type="ECO:0000256" key="3">
    <source>
        <dbReference type="ARBA" id="ARBA00022803"/>
    </source>
</evidence>
<dbReference type="InterPro" id="IPR011990">
    <property type="entry name" value="TPR-like_helical_dom_sf"/>
</dbReference>
<keyword evidence="1 4" id="KW-0963">Cytoplasm</keyword>